<feature type="region of interest" description="Disordered" evidence="1">
    <location>
        <begin position="66"/>
        <end position="119"/>
    </location>
</feature>
<protein>
    <submittedName>
        <fullName evidence="2">Holliday junction branch migration complex subunit RuvB</fullName>
    </submittedName>
</protein>
<feature type="region of interest" description="Disordered" evidence="1">
    <location>
        <begin position="1"/>
        <end position="21"/>
    </location>
</feature>
<proteinExistence type="predicted"/>
<gene>
    <name evidence="2" type="ORF">TSPI_02275</name>
</gene>
<organism evidence="2 3">
    <name type="scientific">Trichinella spiralis</name>
    <name type="common">Trichina worm</name>
    <dbReference type="NCBI Taxonomy" id="6334"/>
    <lineage>
        <taxon>Eukaryota</taxon>
        <taxon>Metazoa</taxon>
        <taxon>Ecdysozoa</taxon>
        <taxon>Nematoda</taxon>
        <taxon>Enoplea</taxon>
        <taxon>Dorylaimia</taxon>
        <taxon>Trichinellida</taxon>
        <taxon>Trichinellidae</taxon>
        <taxon>Trichinella</taxon>
    </lineage>
</organism>
<sequence>MDDTDDDDDDEGDHIRLDRVSPAPVTVRISFPEPTVDPATASVCILSSQLRCRRWMHRAERRLQGCNLSARPGDGNEPTVGSLFEAFSDGPHRLNARSVECRSGQRKRTSSDTGKSATK</sequence>
<feature type="compositionally biased region" description="Acidic residues" evidence="1">
    <location>
        <begin position="1"/>
        <end position="12"/>
    </location>
</feature>
<evidence type="ECO:0000256" key="1">
    <source>
        <dbReference type="SAM" id="MobiDB-lite"/>
    </source>
</evidence>
<evidence type="ECO:0000313" key="3">
    <source>
        <dbReference type="Proteomes" id="UP001558632"/>
    </source>
</evidence>
<reference evidence="2 3" key="1">
    <citation type="submission" date="2024-07" db="EMBL/GenBank/DDBJ databases">
        <title>Enhanced genomic and transcriptomic resources for Trichinella pseudospiralis and T. spiralis underpin the discovery of pronounced molecular differences between stages and species.</title>
        <authorList>
            <person name="Pasi K.K."/>
            <person name="La Rosa G."/>
            <person name="Gomez-Morales M.A."/>
            <person name="Tosini F."/>
            <person name="Sumanam S."/>
            <person name="Young N.D."/>
            <person name="Chang B.C."/>
            <person name="Robin G.B."/>
        </authorList>
    </citation>
    <scope>NUCLEOTIDE SEQUENCE [LARGE SCALE GENOMIC DNA]</scope>
    <source>
        <strain evidence="2">ISS534</strain>
    </source>
</reference>
<dbReference type="EMBL" id="JBEUSY010000288">
    <property type="protein sequence ID" value="KAL1238672.1"/>
    <property type="molecule type" value="Genomic_DNA"/>
</dbReference>
<name>A0ABR3KJD3_TRISP</name>
<evidence type="ECO:0000313" key="2">
    <source>
        <dbReference type="EMBL" id="KAL1238672.1"/>
    </source>
</evidence>
<dbReference type="Proteomes" id="UP001558632">
    <property type="component" value="Unassembled WGS sequence"/>
</dbReference>
<accession>A0ABR3KJD3</accession>
<comment type="caution">
    <text evidence="2">The sequence shown here is derived from an EMBL/GenBank/DDBJ whole genome shotgun (WGS) entry which is preliminary data.</text>
</comment>
<keyword evidence="3" id="KW-1185">Reference proteome</keyword>